<reference evidence="3 4" key="1">
    <citation type="submission" date="2024-02" db="EMBL/GenBank/DDBJ databases">
        <authorList>
            <person name="Daric V."/>
            <person name="Darras S."/>
        </authorList>
    </citation>
    <scope>NUCLEOTIDE SEQUENCE [LARGE SCALE GENOMIC DNA]</scope>
</reference>
<dbReference type="SMART" id="SM00612">
    <property type="entry name" value="Kelch"/>
    <property type="match status" value="6"/>
</dbReference>
<dbReference type="Proteomes" id="UP001642483">
    <property type="component" value="Unassembled WGS sequence"/>
</dbReference>
<protein>
    <recommendedName>
        <fullName evidence="5">Kelch-like protein diablo</fullName>
    </recommendedName>
</protein>
<dbReference type="Gene3D" id="1.25.40.420">
    <property type="match status" value="1"/>
</dbReference>
<gene>
    <name evidence="3" type="ORF">CVLEPA_LOCUS16844</name>
</gene>
<dbReference type="PANTHER" id="PTHR24412:SF497">
    <property type="entry name" value="KELCH-LIKE PROTEIN 18"/>
    <property type="match status" value="1"/>
</dbReference>
<dbReference type="Pfam" id="PF24681">
    <property type="entry name" value="Kelch_KLHDC2_KLHL20_DRC7"/>
    <property type="match status" value="1"/>
</dbReference>
<name>A0ABP0G1M8_CLALP</name>
<evidence type="ECO:0000256" key="1">
    <source>
        <dbReference type="ARBA" id="ARBA00022441"/>
    </source>
</evidence>
<comment type="caution">
    <text evidence="3">The sequence shown here is derived from an EMBL/GenBank/DDBJ whole genome shotgun (WGS) entry which is preliminary data.</text>
</comment>
<accession>A0ABP0G1M8</accession>
<keyword evidence="2" id="KW-0677">Repeat</keyword>
<proteinExistence type="predicted"/>
<dbReference type="Pfam" id="PF01344">
    <property type="entry name" value="Kelch_1"/>
    <property type="match status" value="1"/>
</dbReference>
<dbReference type="InterPro" id="IPR015915">
    <property type="entry name" value="Kelch-typ_b-propeller"/>
</dbReference>
<evidence type="ECO:0000313" key="3">
    <source>
        <dbReference type="EMBL" id="CAK8685747.1"/>
    </source>
</evidence>
<dbReference type="EMBL" id="CAWYQH010000101">
    <property type="protein sequence ID" value="CAK8685747.1"/>
    <property type="molecule type" value="Genomic_DNA"/>
</dbReference>
<evidence type="ECO:0000256" key="2">
    <source>
        <dbReference type="ARBA" id="ARBA00022737"/>
    </source>
</evidence>
<evidence type="ECO:0008006" key="5">
    <source>
        <dbReference type="Google" id="ProtNLM"/>
    </source>
</evidence>
<sequence length="382" mass="43326">MLVVRFCKIRLISNKITRFKFSNVSDSIHEEKYRSAVAWALYDFDERRKNFSDLFHLIQLENLSKDFLIKVVQKEKLVCNSTDCMQLLVTSLVSRISEAPACKAKPGQSDEILMIGGWKYERCVAKFNTKTIQWSIMPDTNIVRRWPSAVNYNQQILLMGGKQGTCYNSVDMLDLNDENPKWDSNLPSMGEKRFGFASTLLDGLVYCAGGNNDTGRLSSCESYHPEERKWSSIKNMNIKRSSHALVSARGLLYALGGIGDGYNKANTAEFYDPRNGKWEYIPPMKTCRYELTAVVLNNEIYAIGGKFLSSVEKYNLDTKTWIDVPSMNERRNGGSACVVDGLIWVFGGYGAKTVEFYDPAINKWQVSTNMDRKRSGPCVLSI</sequence>
<keyword evidence="4" id="KW-1185">Reference proteome</keyword>
<dbReference type="InterPro" id="IPR006652">
    <property type="entry name" value="Kelch_1"/>
</dbReference>
<organism evidence="3 4">
    <name type="scientific">Clavelina lepadiformis</name>
    <name type="common">Light-bulb sea squirt</name>
    <name type="synonym">Ascidia lepadiformis</name>
    <dbReference type="NCBI Taxonomy" id="159417"/>
    <lineage>
        <taxon>Eukaryota</taxon>
        <taxon>Metazoa</taxon>
        <taxon>Chordata</taxon>
        <taxon>Tunicata</taxon>
        <taxon>Ascidiacea</taxon>
        <taxon>Aplousobranchia</taxon>
        <taxon>Clavelinidae</taxon>
        <taxon>Clavelina</taxon>
    </lineage>
</organism>
<dbReference type="SUPFAM" id="SSF117281">
    <property type="entry name" value="Kelch motif"/>
    <property type="match status" value="1"/>
</dbReference>
<evidence type="ECO:0000313" key="4">
    <source>
        <dbReference type="Proteomes" id="UP001642483"/>
    </source>
</evidence>
<dbReference type="Gene3D" id="2.120.10.80">
    <property type="entry name" value="Kelch-type beta propeller"/>
    <property type="match status" value="2"/>
</dbReference>
<keyword evidence="1" id="KW-0880">Kelch repeat</keyword>
<dbReference type="PANTHER" id="PTHR24412">
    <property type="entry name" value="KELCH PROTEIN"/>
    <property type="match status" value="1"/>
</dbReference>